<dbReference type="PROSITE" id="PS51462">
    <property type="entry name" value="NUDIX"/>
    <property type="match status" value="1"/>
</dbReference>
<organism evidence="2 3">
    <name type="scientific">Trichuris muris</name>
    <name type="common">Mouse whipworm</name>
    <dbReference type="NCBI Taxonomy" id="70415"/>
    <lineage>
        <taxon>Eukaryota</taxon>
        <taxon>Metazoa</taxon>
        <taxon>Ecdysozoa</taxon>
        <taxon>Nematoda</taxon>
        <taxon>Enoplea</taxon>
        <taxon>Dorylaimia</taxon>
        <taxon>Trichinellida</taxon>
        <taxon>Trichuridae</taxon>
        <taxon>Trichuris</taxon>
    </lineage>
</organism>
<dbReference type="InterPro" id="IPR015797">
    <property type="entry name" value="NUDIX_hydrolase-like_dom_sf"/>
</dbReference>
<feature type="domain" description="Nudix hydrolase" evidence="1">
    <location>
        <begin position="152"/>
        <end position="307"/>
    </location>
</feature>
<accession>A0A5S6QK15</accession>
<dbReference type="Pfam" id="PF25969">
    <property type="entry name" value="NUDT9_N"/>
    <property type="match status" value="1"/>
</dbReference>
<dbReference type="STRING" id="70415.A0A5S6QK15"/>
<dbReference type="InterPro" id="IPR000086">
    <property type="entry name" value="NUDIX_hydrolase_dom"/>
</dbReference>
<reference evidence="3" key="1">
    <citation type="submission" date="2019-12" db="UniProtKB">
        <authorList>
            <consortium name="WormBaseParasite"/>
        </authorList>
    </citation>
    <scope>IDENTIFICATION</scope>
</reference>
<dbReference type="WBParaSite" id="TMUE_2000007514.1">
    <property type="protein sequence ID" value="TMUE_2000007514.1"/>
    <property type="gene ID" value="WBGene00299906"/>
</dbReference>
<sequence>MVGSVFSTFSTLLNCSFAIKQQLTKAPVRTFAEIMVNRKCRNSVYRSTKLKRFPVPDEQVPWEVPYPEYSPPEYNANVLKTAPWADPDLSNAAFNPKFNSLDGNVDRRSRKGTYKVVGGRPINPVGRTGLSGRGVLGKWGPNHAVDVIVSRWKRNENGEIERNELSGKPLLQFLAVVRRDTGEFAIPGGMIDAGENVTEAQQREFLEETLNYEKASTKRRRELEKLIEAPFKSGVEIYSGYVDDPRNTDNAWMETIASNFHDEMGQGLGKAFYSAGSDAADVDWITLDRSRPFYASHGDILAKLANTRAAHW</sequence>
<protein>
    <submittedName>
        <fullName evidence="3">Nudix hydrolase domain-containing protein</fullName>
    </submittedName>
</protein>
<evidence type="ECO:0000259" key="1">
    <source>
        <dbReference type="PROSITE" id="PS51462"/>
    </source>
</evidence>
<name>A0A5S6QK15_TRIMR</name>
<dbReference type="InterPro" id="IPR039989">
    <property type="entry name" value="NUDT9"/>
</dbReference>
<keyword evidence="2" id="KW-1185">Reference proteome</keyword>
<dbReference type="Gene3D" id="3.90.79.10">
    <property type="entry name" value="Nucleoside Triphosphate Pyrophosphohydrolase"/>
    <property type="match status" value="1"/>
</dbReference>
<dbReference type="PANTHER" id="PTHR13030">
    <property type="entry name" value="NUDIX HYDROLASE"/>
    <property type="match status" value="1"/>
</dbReference>
<evidence type="ECO:0000313" key="2">
    <source>
        <dbReference type="Proteomes" id="UP000046395"/>
    </source>
</evidence>
<dbReference type="AlphaFoldDB" id="A0A5S6QK15"/>
<dbReference type="Proteomes" id="UP000046395">
    <property type="component" value="Unassembled WGS sequence"/>
</dbReference>
<dbReference type="SUPFAM" id="SSF55811">
    <property type="entry name" value="Nudix"/>
    <property type="match status" value="1"/>
</dbReference>
<proteinExistence type="predicted"/>
<dbReference type="Pfam" id="PF00293">
    <property type="entry name" value="NUDIX"/>
    <property type="match status" value="1"/>
</dbReference>
<evidence type="ECO:0000313" key="3">
    <source>
        <dbReference type="WBParaSite" id="TMUE_2000007514.1"/>
    </source>
</evidence>
<dbReference type="PANTHER" id="PTHR13030:SF8">
    <property type="entry name" value="ADP-RIBOSE PYROPHOSPHATASE, MITOCHONDRIAL"/>
    <property type="match status" value="1"/>
</dbReference>
<dbReference type="GO" id="GO:0047631">
    <property type="term" value="F:ADP-ribose diphosphatase activity"/>
    <property type="evidence" value="ECO:0007669"/>
    <property type="project" value="InterPro"/>
</dbReference>
<dbReference type="CDD" id="cd03670">
    <property type="entry name" value="NUDIX_ADPRase_Nudt9"/>
    <property type="match status" value="1"/>
</dbReference>